<feature type="transmembrane region" description="Helical" evidence="1">
    <location>
        <begin position="231"/>
        <end position="251"/>
    </location>
</feature>
<gene>
    <name evidence="3" type="ORF">SAMN02910432_01368</name>
</gene>
<protein>
    <submittedName>
        <fullName evidence="3">Uncharacterized membrane protein YhaH, DUF805 family</fullName>
    </submittedName>
</protein>
<evidence type="ECO:0000259" key="2">
    <source>
        <dbReference type="Pfam" id="PF12773"/>
    </source>
</evidence>
<dbReference type="EMBL" id="FOPI01000020">
    <property type="protein sequence ID" value="SFG43537.1"/>
    <property type="molecule type" value="Genomic_DNA"/>
</dbReference>
<sequence length="275" mass="32281">MFYCQRCGRQIADDELRCHFCGIVQEREGTSIETKPCKKCKKAIPVNANYCPYCGLDQATLFYDEMSFDDSKDDQKEIRDERENEDDSLEDPLQTLESFEINDPSDVEKFLQKIEEERDKIREANAKKYHIAKNESKKPGLIVSTKLMLKDWLTVDKRMGTGDFWWGYLGMYLLTIIVSVIMGAVLAGIYMYYPKMVGTAFDVMFTVWMIFFFITTITAFIRRFHDSELPMFMIVFRFIPVAGELFCLFFAMRPQMISNGRYTFESKSKRKKRTK</sequence>
<dbReference type="InterPro" id="IPR025874">
    <property type="entry name" value="DZR"/>
</dbReference>
<accession>A0A1I2RY47</accession>
<feature type="domain" description="DZANK-type" evidence="2">
    <location>
        <begin position="4"/>
        <end position="55"/>
    </location>
</feature>
<keyword evidence="1" id="KW-0812">Transmembrane</keyword>
<dbReference type="RefSeq" id="WP_046922707.1">
    <property type="nucleotide sequence ID" value="NZ_AYYL01000026.1"/>
</dbReference>
<keyword evidence="1" id="KW-0472">Membrane</keyword>
<evidence type="ECO:0000313" key="3">
    <source>
        <dbReference type="EMBL" id="SFG43537.1"/>
    </source>
</evidence>
<dbReference type="Pfam" id="PF05656">
    <property type="entry name" value="DUF805"/>
    <property type="match status" value="1"/>
</dbReference>
<dbReference type="GO" id="GO:0016020">
    <property type="term" value="C:membrane"/>
    <property type="evidence" value="ECO:0007669"/>
    <property type="project" value="InterPro"/>
</dbReference>
<feature type="transmembrane region" description="Helical" evidence="1">
    <location>
        <begin position="205"/>
        <end position="225"/>
    </location>
</feature>
<feature type="transmembrane region" description="Helical" evidence="1">
    <location>
        <begin position="165"/>
        <end position="193"/>
    </location>
</feature>
<dbReference type="AlphaFoldDB" id="A0A1I2RY47"/>
<organism evidence="3 4">
    <name type="scientific">Ligilactobacillus ruminis DSM 20403 = NBRC 102161</name>
    <dbReference type="NCBI Taxonomy" id="1423798"/>
    <lineage>
        <taxon>Bacteria</taxon>
        <taxon>Bacillati</taxon>
        <taxon>Bacillota</taxon>
        <taxon>Bacilli</taxon>
        <taxon>Lactobacillales</taxon>
        <taxon>Lactobacillaceae</taxon>
        <taxon>Ligilactobacillus</taxon>
    </lineage>
</organism>
<evidence type="ECO:0000256" key="1">
    <source>
        <dbReference type="SAM" id="Phobius"/>
    </source>
</evidence>
<dbReference type="OrthoDB" id="2322628at2"/>
<keyword evidence="1" id="KW-1133">Transmembrane helix</keyword>
<dbReference type="InterPro" id="IPR008523">
    <property type="entry name" value="DUF805"/>
</dbReference>
<dbReference type="Proteomes" id="UP000182635">
    <property type="component" value="Unassembled WGS sequence"/>
</dbReference>
<proteinExistence type="predicted"/>
<dbReference type="Pfam" id="PF12773">
    <property type="entry name" value="DZR"/>
    <property type="match status" value="1"/>
</dbReference>
<reference evidence="4" key="1">
    <citation type="submission" date="2016-10" db="EMBL/GenBank/DDBJ databases">
        <authorList>
            <person name="Varghese N."/>
            <person name="Submissions S."/>
        </authorList>
    </citation>
    <scope>NUCLEOTIDE SEQUENCE [LARGE SCALE GENOMIC DNA]</scope>
    <source>
        <strain evidence="4">DSM 20403</strain>
    </source>
</reference>
<evidence type="ECO:0000313" key="4">
    <source>
        <dbReference type="Proteomes" id="UP000182635"/>
    </source>
</evidence>
<name>A0A1I2RY47_9LACO</name>